<dbReference type="EnsemblFungi" id="PTTG_28584-t43_1">
    <property type="protein sequence ID" value="PTTG_28584-t43_1-p1"/>
    <property type="gene ID" value="PTTG_28584"/>
</dbReference>
<feature type="compositionally biased region" description="Acidic residues" evidence="1">
    <location>
        <begin position="65"/>
        <end position="87"/>
    </location>
</feature>
<dbReference type="VEuPathDB" id="FungiDB:PTTG_28584"/>
<dbReference type="OrthoDB" id="2507408at2759"/>
<accession>A0A180GAX9</accession>
<sequence length="151" mass="15925">MHPPASPEYPAQAGPPAPSYPGEEERLSAAELDRSMELDGSSSTADSLALFRSYSMPIPLSAAGSDDEGPLDREAEEDGNEDDEDYDELLTTPTSQLQLHNPLPTRVVLPVRRPEAALMLAPALAHPPEKAAASTIPCTSCSSSPSPCARA</sequence>
<evidence type="ECO:0000313" key="2">
    <source>
        <dbReference type="EMBL" id="OAV89744.1"/>
    </source>
</evidence>
<gene>
    <name evidence="2" type="ORF">PTTG_28584</name>
</gene>
<dbReference type="Proteomes" id="UP000005240">
    <property type="component" value="Unassembled WGS sequence"/>
</dbReference>
<feature type="compositionally biased region" description="Pro residues" evidence="1">
    <location>
        <begin position="1"/>
        <end position="19"/>
    </location>
</feature>
<reference evidence="2" key="1">
    <citation type="submission" date="2009-11" db="EMBL/GenBank/DDBJ databases">
        <authorList>
            <consortium name="The Broad Institute Genome Sequencing Platform"/>
            <person name="Ward D."/>
            <person name="Feldgarden M."/>
            <person name="Earl A."/>
            <person name="Young S.K."/>
            <person name="Zeng Q."/>
            <person name="Koehrsen M."/>
            <person name="Alvarado L."/>
            <person name="Berlin A."/>
            <person name="Bochicchio J."/>
            <person name="Borenstein D."/>
            <person name="Chapman S.B."/>
            <person name="Chen Z."/>
            <person name="Engels R."/>
            <person name="Freedman E."/>
            <person name="Gellesch M."/>
            <person name="Goldberg J."/>
            <person name="Griggs A."/>
            <person name="Gujja S."/>
            <person name="Heilman E."/>
            <person name="Heiman D."/>
            <person name="Hepburn T."/>
            <person name="Howarth C."/>
            <person name="Jen D."/>
            <person name="Larson L."/>
            <person name="Lewis B."/>
            <person name="Mehta T."/>
            <person name="Park D."/>
            <person name="Pearson M."/>
            <person name="Roberts A."/>
            <person name="Saif S."/>
            <person name="Shea T."/>
            <person name="Shenoy N."/>
            <person name="Sisk P."/>
            <person name="Stolte C."/>
            <person name="Sykes S."/>
            <person name="Thomson T."/>
            <person name="Walk T."/>
            <person name="White J."/>
            <person name="Yandava C."/>
            <person name="Izard J."/>
            <person name="Baranova O.V."/>
            <person name="Blanton J.M."/>
            <person name="Tanner A.C."/>
            <person name="Dewhirst F.E."/>
            <person name="Haas B."/>
            <person name="Nusbaum C."/>
            <person name="Birren B."/>
        </authorList>
    </citation>
    <scope>NUCLEOTIDE SEQUENCE [LARGE SCALE GENOMIC DNA]</scope>
    <source>
        <strain evidence="2">1-1 BBBD Race 1</strain>
    </source>
</reference>
<reference evidence="3 4" key="3">
    <citation type="journal article" date="2017" name="G3 (Bethesda)">
        <title>Comparative analysis highlights variable genome content of wheat rusts and divergence of the mating loci.</title>
        <authorList>
            <person name="Cuomo C.A."/>
            <person name="Bakkeren G."/>
            <person name="Khalil H.B."/>
            <person name="Panwar V."/>
            <person name="Joly D."/>
            <person name="Linning R."/>
            <person name="Sakthikumar S."/>
            <person name="Song X."/>
            <person name="Adiconis X."/>
            <person name="Fan L."/>
            <person name="Goldberg J.M."/>
            <person name="Levin J.Z."/>
            <person name="Young S."/>
            <person name="Zeng Q."/>
            <person name="Anikster Y."/>
            <person name="Bruce M."/>
            <person name="Wang M."/>
            <person name="Yin C."/>
            <person name="McCallum B."/>
            <person name="Szabo L.J."/>
            <person name="Hulbert S."/>
            <person name="Chen X."/>
            <person name="Fellers J.P."/>
        </authorList>
    </citation>
    <scope>NUCLEOTIDE SEQUENCE</scope>
    <source>
        <strain evidence="3">isolate 1-1 / race 1 (BBBD)</strain>
        <strain evidence="4">Isolate 1-1 / race 1 (BBBD)</strain>
    </source>
</reference>
<reference evidence="3" key="4">
    <citation type="submission" date="2025-05" db="UniProtKB">
        <authorList>
            <consortium name="EnsemblFungi"/>
        </authorList>
    </citation>
    <scope>IDENTIFICATION</scope>
    <source>
        <strain evidence="3">isolate 1-1 / race 1 (BBBD)</strain>
    </source>
</reference>
<keyword evidence="4" id="KW-1185">Reference proteome</keyword>
<reference evidence="2" key="2">
    <citation type="submission" date="2016-05" db="EMBL/GenBank/DDBJ databases">
        <title>Comparative analysis highlights variable genome content of wheat rusts and divergence of the mating loci.</title>
        <authorList>
            <person name="Cuomo C.A."/>
            <person name="Bakkeren G."/>
            <person name="Szabo L."/>
            <person name="Khalil H."/>
            <person name="Joly D."/>
            <person name="Goldberg J."/>
            <person name="Young S."/>
            <person name="Zeng Q."/>
            <person name="Fellers J."/>
        </authorList>
    </citation>
    <scope>NUCLEOTIDE SEQUENCE [LARGE SCALE GENOMIC DNA]</scope>
    <source>
        <strain evidence="2">1-1 BBBD Race 1</strain>
    </source>
</reference>
<organism evidence="2">
    <name type="scientific">Puccinia triticina (isolate 1-1 / race 1 (BBBD))</name>
    <name type="common">Brown leaf rust fungus</name>
    <dbReference type="NCBI Taxonomy" id="630390"/>
    <lineage>
        <taxon>Eukaryota</taxon>
        <taxon>Fungi</taxon>
        <taxon>Dikarya</taxon>
        <taxon>Basidiomycota</taxon>
        <taxon>Pucciniomycotina</taxon>
        <taxon>Pucciniomycetes</taxon>
        <taxon>Pucciniales</taxon>
        <taxon>Pucciniaceae</taxon>
        <taxon>Puccinia</taxon>
    </lineage>
</organism>
<evidence type="ECO:0000256" key="1">
    <source>
        <dbReference type="SAM" id="MobiDB-lite"/>
    </source>
</evidence>
<proteinExistence type="predicted"/>
<protein>
    <submittedName>
        <fullName evidence="2 3">Uncharacterized protein</fullName>
    </submittedName>
</protein>
<feature type="compositionally biased region" description="Basic and acidic residues" evidence="1">
    <location>
        <begin position="23"/>
        <end position="37"/>
    </location>
</feature>
<feature type="region of interest" description="Disordered" evidence="1">
    <location>
        <begin position="1"/>
        <end position="44"/>
    </location>
</feature>
<evidence type="ECO:0000313" key="3">
    <source>
        <dbReference type="EnsemblFungi" id="PTTG_28584-t43_1-p1"/>
    </source>
</evidence>
<name>A0A180GAX9_PUCT1</name>
<dbReference type="EMBL" id="ADAS02000119">
    <property type="protein sequence ID" value="OAV89744.1"/>
    <property type="molecule type" value="Genomic_DNA"/>
</dbReference>
<evidence type="ECO:0000313" key="4">
    <source>
        <dbReference type="Proteomes" id="UP000005240"/>
    </source>
</evidence>
<feature type="region of interest" description="Disordered" evidence="1">
    <location>
        <begin position="58"/>
        <end position="87"/>
    </location>
</feature>
<dbReference type="AlphaFoldDB" id="A0A180GAX9"/>